<dbReference type="PANTHER" id="PTHR35807:SF1">
    <property type="entry name" value="TRANSCRIPTIONAL REGULATOR REDD"/>
    <property type="match status" value="1"/>
</dbReference>
<evidence type="ECO:0000313" key="8">
    <source>
        <dbReference type="Proteomes" id="UP000598996"/>
    </source>
</evidence>
<dbReference type="SMART" id="SM01043">
    <property type="entry name" value="BTAD"/>
    <property type="match status" value="1"/>
</dbReference>
<dbReference type="InterPro" id="IPR005158">
    <property type="entry name" value="BTAD"/>
</dbReference>
<evidence type="ECO:0000259" key="6">
    <source>
        <dbReference type="SMART" id="SM01043"/>
    </source>
</evidence>
<proteinExistence type="inferred from homology"/>
<evidence type="ECO:0000256" key="1">
    <source>
        <dbReference type="ARBA" id="ARBA00005820"/>
    </source>
</evidence>
<protein>
    <submittedName>
        <fullName evidence="7">Winged helix-turn-helix domain-containing protein</fullName>
    </submittedName>
</protein>
<name>A0ABS1VU50_9ACTN</name>
<dbReference type="RefSeq" id="WP_202994582.1">
    <property type="nucleotide sequence ID" value="NZ_JAENHO010000007.1"/>
</dbReference>
<comment type="similarity">
    <text evidence="1">Belongs to the AfsR/DnrI/RedD regulatory family.</text>
</comment>
<dbReference type="Pfam" id="PF03704">
    <property type="entry name" value="BTAD"/>
    <property type="match status" value="1"/>
</dbReference>
<dbReference type="SUPFAM" id="SSF48452">
    <property type="entry name" value="TPR-like"/>
    <property type="match status" value="1"/>
</dbReference>
<dbReference type="InterPro" id="IPR001867">
    <property type="entry name" value="OmpR/PhoB-type_DNA-bd"/>
</dbReference>
<dbReference type="InterPro" id="IPR016032">
    <property type="entry name" value="Sig_transdc_resp-reg_C-effctor"/>
</dbReference>
<feature type="domain" description="Bacterial transcriptional activator" evidence="6">
    <location>
        <begin position="88"/>
        <end position="220"/>
    </location>
</feature>
<accession>A0ABS1VU50</accession>
<keyword evidence="4" id="KW-0804">Transcription</keyword>
<dbReference type="PANTHER" id="PTHR35807">
    <property type="entry name" value="TRANSCRIPTIONAL REGULATOR REDD-RELATED"/>
    <property type="match status" value="1"/>
</dbReference>
<reference evidence="7 8" key="1">
    <citation type="submission" date="2021-01" db="EMBL/GenBank/DDBJ databases">
        <title>Actinoplanes sp. nov. LDG1-01 isolated from lichen.</title>
        <authorList>
            <person name="Saeng-In P."/>
            <person name="Phongsopitanun W."/>
            <person name="Kanchanasin P."/>
            <person name="Yuki M."/>
            <person name="Kudo T."/>
            <person name="Ohkuma M."/>
            <person name="Tanasupawat S."/>
        </authorList>
    </citation>
    <scope>NUCLEOTIDE SEQUENCE [LARGE SCALE GENOMIC DNA]</scope>
    <source>
        <strain evidence="7 8">LDG1-01</strain>
    </source>
</reference>
<comment type="caution">
    <text evidence="7">The sequence shown here is derived from an EMBL/GenBank/DDBJ whole genome shotgun (WGS) entry which is preliminary data.</text>
</comment>
<dbReference type="Gene3D" id="1.25.40.10">
    <property type="entry name" value="Tetratricopeptide repeat domain"/>
    <property type="match status" value="1"/>
</dbReference>
<keyword evidence="2" id="KW-0805">Transcription regulation</keyword>
<evidence type="ECO:0000256" key="3">
    <source>
        <dbReference type="ARBA" id="ARBA00023125"/>
    </source>
</evidence>
<organism evidence="7 8">
    <name type="scientific">Paractinoplanes lichenicola</name>
    <dbReference type="NCBI Taxonomy" id="2802976"/>
    <lineage>
        <taxon>Bacteria</taxon>
        <taxon>Bacillati</taxon>
        <taxon>Actinomycetota</taxon>
        <taxon>Actinomycetes</taxon>
        <taxon>Micromonosporales</taxon>
        <taxon>Micromonosporaceae</taxon>
        <taxon>Paractinoplanes</taxon>
    </lineage>
</organism>
<dbReference type="SUPFAM" id="SSF46894">
    <property type="entry name" value="C-terminal effector domain of the bipartite response regulators"/>
    <property type="match status" value="1"/>
</dbReference>
<dbReference type="InterPro" id="IPR011990">
    <property type="entry name" value="TPR-like_helical_dom_sf"/>
</dbReference>
<keyword evidence="8" id="KW-1185">Reference proteome</keyword>
<gene>
    <name evidence="7" type="ORF">JKJ07_27135</name>
</gene>
<evidence type="ECO:0000256" key="4">
    <source>
        <dbReference type="ARBA" id="ARBA00023163"/>
    </source>
</evidence>
<dbReference type="SMART" id="SM00862">
    <property type="entry name" value="Trans_reg_C"/>
    <property type="match status" value="1"/>
</dbReference>
<evidence type="ECO:0000313" key="7">
    <source>
        <dbReference type="EMBL" id="MBL7257985.1"/>
    </source>
</evidence>
<dbReference type="InterPro" id="IPR051677">
    <property type="entry name" value="AfsR-DnrI-RedD_regulator"/>
</dbReference>
<sequence>MRIEVLGELRLSTGPLRGRAAELLRLLVTGQGRPVAVHTITEVLWGDHPPRSAGANLHTYASRVRAVLDDDARLVHAGGGYRLLGGDRDLTSFVALAASGDPVCLREALVLWQGPPITAAMRERSVVAEGIACRFEELRLQAYARLAAAVEPASIVGELRQLVAEHPRRESVHALLVRALYEAGDAAAALLEYHRLRRALADELGVEPSAPLRALYRSVLRNAA</sequence>
<dbReference type="Proteomes" id="UP000598996">
    <property type="component" value="Unassembled WGS sequence"/>
</dbReference>
<feature type="domain" description="OmpR/PhoB-type" evidence="5">
    <location>
        <begin position="8"/>
        <end position="83"/>
    </location>
</feature>
<dbReference type="Gene3D" id="1.10.10.10">
    <property type="entry name" value="Winged helix-like DNA-binding domain superfamily/Winged helix DNA-binding domain"/>
    <property type="match status" value="1"/>
</dbReference>
<dbReference type="InterPro" id="IPR036388">
    <property type="entry name" value="WH-like_DNA-bd_sf"/>
</dbReference>
<dbReference type="EMBL" id="JAENHO010000007">
    <property type="protein sequence ID" value="MBL7257985.1"/>
    <property type="molecule type" value="Genomic_DNA"/>
</dbReference>
<dbReference type="CDD" id="cd15831">
    <property type="entry name" value="BTAD"/>
    <property type="match status" value="1"/>
</dbReference>
<keyword evidence="3" id="KW-0238">DNA-binding</keyword>
<evidence type="ECO:0000256" key="2">
    <source>
        <dbReference type="ARBA" id="ARBA00023015"/>
    </source>
</evidence>
<evidence type="ECO:0000259" key="5">
    <source>
        <dbReference type="SMART" id="SM00862"/>
    </source>
</evidence>